<dbReference type="NCBIfam" id="TIGR00276">
    <property type="entry name" value="tRNA epoxyqueuosine(34) reductase QueG"/>
    <property type="match status" value="1"/>
</dbReference>
<dbReference type="GO" id="GO:0051539">
    <property type="term" value="F:4 iron, 4 sulfur cluster binding"/>
    <property type="evidence" value="ECO:0007669"/>
    <property type="project" value="UniProtKB-KW"/>
</dbReference>
<dbReference type="InterPro" id="IPR017900">
    <property type="entry name" value="4Fe4S_Fe_S_CS"/>
</dbReference>
<dbReference type="GO" id="GO:0046872">
    <property type="term" value="F:metal ion binding"/>
    <property type="evidence" value="ECO:0007669"/>
    <property type="project" value="UniProtKB-KW"/>
</dbReference>
<organism evidence="10 11">
    <name type="scientific">Aerococcus sanguinicola</name>
    <dbReference type="NCBI Taxonomy" id="119206"/>
    <lineage>
        <taxon>Bacteria</taxon>
        <taxon>Bacillati</taxon>
        <taxon>Bacillota</taxon>
        <taxon>Bacilli</taxon>
        <taxon>Lactobacillales</taxon>
        <taxon>Aerococcaceae</taxon>
        <taxon>Aerococcus</taxon>
    </lineage>
</organism>
<keyword evidence="4" id="KW-0479">Metal-binding</keyword>
<reference evidence="10 11" key="1">
    <citation type="submission" date="2017-12" db="EMBL/GenBank/DDBJ databases">
        <title>Phylogenetic diversity of female urinary microbiome.</title>
        <authorList>
            <person name="Thomas-White K."/>
            <person name="Wolfe A.J."/>
        </authorList>
    </citation>
    <scope>NUCLEOTIDE SEQUENCE [LARGE SCALE GENOMIC DNA]</scope>
    <source>
        <strain evidence="10 11">UMB0139</strain>
    </source>
</reference>
<evidence type="ECO:0000313" key="11">
    <source>
        <dbReference type="Proteomes" id="UP000234239"/>
    </source>
</evidence>
<dbReference type="Gene3D" id="1.25.10.10">
    <property type="entry name" value="Leucine-rich Repeat Variant"/>
    <property type="match status" value="1"/>
</dbReference>
<name>A0A2I1MTT4_9LACT</name>
<gene>
    <name evidence="10" type="primary">queG</name>
    <name evidence="10" type="ORF">CYJ28_03045</name>
</gene>
<keyword evidence="6" id="KW-0560">Oxidoreductase</keyword>
<dbReference type="PROSITE" id="PS00198">
    <property type="entry name" value="4FE4S_FER_1"/>
    <property type="match status" value="1"/>
</dbReference>
<evidence type="ECO:0000256" key="2">
    <source>
        <dbReference type="ARBA" id="ARBA00022490"/>
    </source>
</evidence>
<keyword evidence="1" id="KW-0004">4Fe-4S</keyword>
<keyword evidence="7" id="KW-0408">Iron</keyword>
<dbReference type="EMBL" id="PKGY01000001">
    <property type="protein sequence ID" value="PKZ23547.1"/>
    <property type="molecule type" value="Genomic_DNA"/>
</dbReference>
<accession>A0A2I1MTT4</accession>
<proteinExistence type="predicted"/>
<sequence>MAMDWQVETEKIRRLALDEVGMNLVGFTTADDFTHIRQSLVEAKEEGRTTGFEHPVIEERLYPKALMEGAASIISFAMAYPNKPLYPKEHSRGERRGQFARASWGEDYHSILHRAASDLVQRLEGLYPDIETKTMVDTGELPDVAVAQRAGIGFIGRNGLIINEKFGSFIYLGEIITNLPLVPDTPKANACGDCTRCLDFCPTGALIGDGKMNAKVCVSYLTQTKGYIPQEFRRQVGHQIYGCDICQQVCPYNQNVDSHYHGAMEPEREEVEPLLQPMLTMSNREFKDKFGHLAGAWRGKKPLQRNAILALANYRDRSSIPLLLELIEKDPRPMIRGTAAYAVSIIERHFNPELLSFMEERLEAEQAQPSPDQETVVEFSQAVERLKKKRNKRQRKRSR</sequence>
<protein>
    <submittedName>
        <fullName evidence="10">tRNA epoxyqueuosine(34) reductase QueG</fullName>
    </submittedName>
</protein>
<feature type="domain" description="4Fe-4S ferredoxin-type" evidence="9">
    <location>
        <begin position="178"/>
        <end position="211"/>
    </location>
</feature>
<keyword evidence="5" id="KW-0671">Queuosine biosynthesis</keyword>
<keyword evidence="8" id="KW-0411">Iron-sulfur</keyword>
<dbReference type="GeneID" id="92903755"/>
<dbReference type="InterPro" id="IPR004453">
    <property type="entry name" value="QueG"/>
</dbReference>
<evidence type="ECO:0000256" key="6">
    <source>
        <dbReference type="ARBA" id="ARBA00023002"/>
    </source>
</evidence>
<evidence type="ECO:0000259" key="9">
    <source>
        <dbReference type="PROSITE" id="PS51379"/>
    </source>
</evidence>
<evidence type="ECO:0000256" key="4">
    <source>
        <dbReference type="ARBA" id="ARBA00022723"/>
    </source>
</evidence>
<dbReference type="InterPro" id="IPR017896">
    <property type="entry name" value="4Fe4S_Fe-S-bd"/>
</dbReference>
<evidence type="ECO:0000256" key="8">
    <source>
        <dbReference type="ARBA" id="ARBA00023014"/>
    </source>
</evidence>
<evidence type="ECO:0000256" key="7">
    <source>
        <dbReference type="ARBA" id="ARBA00023004"/>
    </source>
</evidence>
<dbReference type="SUPFAM" id="SSF54862">
    <property type="entry name" value="4Fe-4S ferredoxins"/>
    <property type="match status" value="1"/>
</dbReference>
<dbReference type="GO" id="GO:0008616">
    <property type="term" value="P:tRNA queuosine(34) biosynthetic process"/>
    <property type="evidence" value="ECO:0007669"/>
    <property type="project" value="UniProtKB-KW"/>
</dbReference>
<keyword evidence="3" id="KW-0819">tRNA processing</keyword>
<comment type="caution">
    <text evidence="10">The sequence shown here is derived from an EMBL/GenBank/DDBJ whole genome shotgun (WGS) entry which is preliminary data.</text>
</comment>
<dbReference type="OrthoDB" id="9784571at2"/>
<dbReference type="InterPro" id="IPR013542">
    <property type="entry name" value="QueG_DUF1730"/>
</dbReference>
<dbReference type="InterPro" id="IPR016024">
    <property type="entry name" value="ARM-type_fold"/>
</dbReference>
<dbReference type="Pfam" id="PF08331">
    <property type="entry name" value="QueG_DUF1730"/>
    <property type="match status" value="1"/>
</dbReference>
<dbReference type="SUPFAM" id="SSF48371">
    <property type="entry name" value="ARM repeat"/>
    <property type="match status" value="1"/>
</dbReference>
<dbReference type="PROSITE" id="PS51379">
    <property type="entry name" value="4FE4S_FER_2"/>
    <property type="match status" value="1"/>
</dbReference>
<dbReference type="PANTHER" id="PTHR30002:SF4">
    <property type="entry name" value="EPOXYQUEUOSINE REDUCTASE"/>
    <property type="match status" value="1"/>
</dbReference>
<dbReference type="Pfam" id="PF13646">
    <property type="entry name" value="HEAT_2"/>
    <property type="match status" value="1"/>
</dbReference>
<dbReference type="InterPro" id="IPR011989">
    <property type="entry name" value="ARM-like"/>
</dbReference>
<dbReference type="Proteomes" id="UP000234239">
    <property type="component" value="Unassembled WGS sequence"/>
</dbReference>
<dbReference type="RefSeq" id="WP_083272368.1">
    <property type="nucleotide sequence ID" value="NZ_CAJHKM010000002.1"/>
</dbReference>
<keyword evidence="2" id="KW-0963">Cytoplasm</keyword>
<dbReference type="GO" id="GO:0052693">
    <property type="term" value="F:epoxyqueuosine reductase activity"/>
    <property type="evidence" value="ECO:0007669"/>
    <property type="project" value="TreeGrafter"/>
</dbReference>
<evidence type="ECO:0000256" key="3">
    <source>
        <dbReference type="ARBA" id="ARBA00022694"/>
    </source>
</evidence>
<dbReference type="PANTHER" id="PTHR30002">
    <property type="entry name" value="EPOXYQUEUOSINE REDUCTASE"/>
    <property type="match status" value="1"/>
</dbReference>
<evidence type="ECO:0000256" key="5">
    <source>
        <dbReference type="ARBA" id="ARBA00022785"/>
    </source>
</evidence>
<dbReference type="Pfam" id="PF13484">
    <property type="entry name" value="Fer4_16"/>
    <property type="match status" value="1"/>
</dbReference>
<evidence type="ECO:0000313" key="10">
    <source>
        <dbReference type="EMBL" id="PKZ23547.1"/>
    </source>
</evidence>
<dbReference type="AlphaFoldDB" id="A0A2I1MTT4"/>
<evidence type="ECO:0000256" key="1">
    <source>
        <dbReference type="ARBA" id="ARBA00022485"/>
    </source>
</evidence>